<gene>
    <name evidence="9" type="ORF">ACFSFW_15845</name>
</gene>
<organism evidence="9 10">
    <name type="scientific">Fredinandcohnia salidurans</name>
    <dbReference type="NCBI Taxonomy" id="2595041"/>
    <lineage>
        <taxon>Bacteria</taxon>
        <taxon>Bacillati</taxon>
        <taxon>Bacillota</taxon>
        <taxon>Bacilli</taxon>
        <taxon>Bacillales</taxon>
        <taxon>Bacillaceae</taxon>
        <taxon>Fredinandcohnia</taxon>
    </lineage>
</organism>
<comment type="subcellular location">
    <subcellularLocation>
        <location evidence="1">Cytoplasm</location>
    </subcellularLocation>
</comment>
<dbReference type="InterPro" id="IPR036662">
    <property type="entry name" value="PTS_EIIA_man-typ_sf"/>
</dbReference>
<dbReference type="InterPro" id="IPR051471">
    <property type="entry name" value="Bacterial_PTS_sugar_comp"/>
</dbReference>
<keyword evidence="4 9" id="KW-0762">Sugar transport</keyword>
<dbReference type="PROSITE" id="PS51096">
    <property type="entry name" value="PTS_EIIA_TYPE_4"/>
    <property type="match status" value="1"/>
</dbReference>
<dbReference type="EMBL" id="JBHUEK010000025">
    <property type="protein sequence ID" value="MFD1780139.1"/>
    <property type="molecule type" value="Genomic_DNA"/>
</dbReference>
<keyword evidence="5" id="KW-0808">Transferase</keyword>
<keyword evidence="3" id="KW-0963">Cytoplasm</keyword>
<feature type="domain" description="PTS EIIA type-4" evidence="8">
    <location>
        <begin position="1"/>
        <end position="124"/>
    </location>
</feature>
<keyword evidence="2" id="KW-0813">Transport</keyword>
<keyword evidence="6" id="KW-0598">Phosphotransferase system</keyword>
<evidence type="ECO:0000256" key="2">
    <source>
        <dbReference type="ARBA" id="ARBA00022448"/>
    </source>
</evidence>
<dbReference type="InterPro" id="IPR004701">
    <property type="entry name" value="PTS_EIIA_man-typ"/>
</dbReference>
<dbReference type="SUPFAM" id="SSF53062">
    <property type="entry name" value="PTS system fructose IIA component-like"/>
    <property type="match status" value="1"/>
</dbReference>
<sequence length="129" mass="14008">MINILVVTHGKMAEGIVHSAKMFTGEAESVEFLSLTEDMGQDELSDLINEKLKGVSSNEQFLILCDIMGGTPFKVSSKFSFNNDNVAVFYGVNLPILVHAILSRDGQSLNSLTTELVELSKESLGLSVI</sequence>
<evidence type="ECO:0000256" key="4">
    <source>
        <dbReference type="ARBA" id="ARBA00022597"/>
    </source>
</evidence>
<keyword evidence="7" id="KW-0418">Kinase</keyword>
<evidence type="ECO:0000313" key="10">
    <source>
        <dbReference type="Proteomes" id="UP001597227"/>
    </source>
</evidence>
<evidence type="ECO:0000256" key="3">
    <source>
        <dbReference type="ARBA" id="ARBA00022490"/>
    </source>
</evidence>
<dbReference type="PANTHER" id="PTHR33799">
    <property type="entry name" value="PTS PERMEASE-RELATED-RELATED"/>
    <property type="match status" value="1"/>
</dbReference>
<name>A0ABW4MR62_9BACI</name>
<evidence type="ECO:0000256" key="7">
    <source>
        <dbReference type="ARBA" id="ARBA00022777"/>
    </source>
</evidence>
<dbReference type="RefSeq" id="WP_388039687.1">
    <property type="nucleotide sequence ID" value="NZ_JBHUEK010000025.1"/>
</dbReference>
<dbReference type="Proteomes" id="UP001597227">
    <property type="component" value="Unassembled WGS sequence"/>
</dbReference>
<dbReference type="InterPro" id="IPR033887">
    <property type="entry name" value="PTS_IIA_man"/>
</dbReference>
<protein>
    <submittedName>
        <fullName evidence="9">PTS sugar transporter subunit IIA</fullName>
    </submittedName>
</protein>
<comment type="caution">
    <text evidence="9">The sequence shown here is derived from an EMBL/GenBank/DDBJ whole genome shotgun (WGS) entry which is preliminary data.</text>
</comment>
<reference evidence="10" key="1">
    <citation type="journal article" date="2019" name="Int. J. Syst. Evol. Microbiol.">
        <title>The Global Catalogue of Microorganisms (GCM) 10K type strain sequencing project: providing services to taxonomists for standard genome sequencing and annotation.</title>
        <authorList>
            <consortium name="The Broad Institute Genomics Platform"/>
            <consortium name="The Broad Institute Genome Sequencing Center for Infectious Disease"/>
            <person name="Wu L."/>
            <person name="Ma J."/>
        </authorList>
    </citation>
    <scope>NUCLEOTIDE SEQUENCE [LARGE SCALE GENOMIC DNA]</scope>
    <source>
        <strain evidence="10">CCUG 15531</strain>
    </source>
</reference>
<evidence type="ECO:0000313" key="9">
    <source>
        <dbReference type="EMBL" id="MFD1780139.1"/>
    </source>
</evidence>
<accession>A0ABW4MR62</accession>
<evidence type="ECO:0000256" key="6">
    <source>
        <dbReference type="ARBA" id="ARBA00022683"/>
    </source>
</evidence>
<dbReference type="Gene3D" id="3.40.50.510">
    <property type="entry name" value="Phosphotransferase system, mannose-type IIA component"/>
    <property type="match status" value="1"/>
</dbReference>
<evidence type="ECO:0000256" key="5">
    <source>
        <dbReference type="ARBA" id="ARBA00022679"/>
    </source>
</evidence>
<keyword evidence="10" id="KW-1185">Reference proteome</keyword>
<proteinExistence type="predicted"/>
<evidence type="ECO:0000256" key="1">
    <source>
        <dbReference type="ARBA" id="ARBA00004496"/>
    </source>
</evidence>
<evidence type="ECO:0000259" key="8">
    <source>
        <dbReference type="PROSITE" id="PS51096"/>
    </source>
</evidence>
<dbReference type="CDD" id="cd00006">
    <property type="entry name" value="PTS_IIA_man"/>
    <property type="match status" value="1"/>
</dbReference>
<dbReference type="PANTHER" id="PTHR33799:SF1">
    <property type="entry name" value="PTS SYSTEM MANNOSE-SPECIFIC EIIAB COMPONENT-RELATED"/>
    <property type="match status" value="1"/>
</dbReference>
<dbReference type="Pfam" id="PF03610">
    <property type="entry name" value="EIIA-man"/>
    <property type="match status" value="1"/>
</dbReference>